<dbReference type="InterPro" id="IPR012340">
    <property type="entry name" value="NA-bd_OB-fold"/>
</dbReference>
<dbReference type="GO" id="GO:0006310">
    <property type="term" value="P:DNA recombination"/>
    <property type="evidence" value="ECO:0007669"/>
    <property type="project" value="UniProtKB-UniRule"/>
</dbReference>
<dbReference type="Pfam" id="PF00271">
    <property type="entry name" value="Helicase_C"/>
    <property type="match status" value="1"/>
</dbReference>
<evidence type="ECO:0000256" key="5">
    <source>
        <dbReference type="ARBA" id="ARBA00022801"/>
    </source>
</evidence>
<dbReference type="InterPro" id="IPR045562">
    <property type="entry name" value="RecG_dom3_C"/>
</dbReference>
<evidence type="ECO:0000313" key="19">
    <source>
        <dbReference type="EMBL" id="QBI18989.1"/>
    </source>
</evidence>
<evidence type="ECO:0000313" key="20">
    <source>
        <dbReference type="Proteomes" id="UP000291469"/>
    </source>
</evidence>
<dbReference type="CDD" id="cd17992">
    <property type="entry name" value="DEXHc_RecG"/>
    <property type="match status" value="1"/>
</dbReference>
<dbReference type="Pfam" id="PF17191">
    <property type="entry name" value="RecG_wedge"/>
    <property type="match status" value="1"/>
</dbReference>
<dbReference type="SUPFAM" id="SSF52540">
    <property type="entry name" value="P-loop containing nucleoside triphosphate hydrolases"/>
    <property type="match status" value="2"/>
</dbReference>
<dbReference type="PANTHER" id="PTHR47964">
    <property type="entry name" value="ATP-DEPENDENT DNA HELICASE HOMOLOG RECG, CHLOROPLASTIC"/>
    <property type="match status" value="1"/>
</dbReference>
<evidence type="ECO:0000256" key="10">
    <source>
        <dbReference type="ARBA" id="ARBA00023204"/>
    </source>
</evidence>
<dbReference type="SMART" id="SM00490">
    <property type="entry name" value="HELICc"/>
    <property type="match status" value="1"/>
</dbReference>
<evidence type="ECO:0000256" key="11">
    <source>
        <dbReference type="ARBA" id="ARBA00023235"/>
    </source>
</evidence>
<organism evidence="19 20">
    <name type="scientific">Egibacter rhizosphaerae</name>
    <dbReference type="NCBI Taxonomy" id="1670831"/>
    <lineage>
        <taxon>Bacteria</taxon>
        <taxon>Bacillati</taxon>
        <taxon>Actinomycetota</taxon>
        <taxon>Nitriliruptoria</taxon>
        <taxon>Egibacterales</taxon>
        <taxon>Egibacteraceae</taxon>
        <taxon>Egibacter</taxon>
    </lineage>
</organism>
<feature type="region of interest" description="Disordered" evidence="16">
    <location>
        <begin position="198"/>
        <end position="234"/>
    </location>
</feature>
<evidence type="ECO:0000256" key="16">
    <source>
        <dbReference type="SAM" id="MobiDB-lite"/>
    </source>
</evidence>
<comment type="similarity">
    <text evidence="1 15">Belongs to the helicase family. RecG subfamily.</text>
</comment>
<keyword evidence="5 15" id="KW-0378">Hydrolase</keyword>
<dbReference type="GO" id="GO:0005524">
    <property type="term" value="F:ATP binding"/>
    <property type="evidence" value="ECO:0007669"/>
    <property type="project" value="UniProtKB-KW"/>
</dbReference>
<dbReference type="CDD" id="cd04488">
    <property type="entry name" value="RecG_wedge_OBF"/>
    <property type="match status" value="1"/>
</dbReference>
<feature type="region of interest" description="Disordered" evidence="16">
    <location>
        <begin position="47"/>
        <end position="75"/>
    </location>
</feature>
<dbReference type="GO" id="GO:0006281">
    <property type="term" value="P:DNA repair"/>
    <property type="evidence" value="ECO:0007669"/>
    <property type="project" value="UniProtKB-UniRule"/>
</dbReference>
<dbReference type="EMBL" id="CP036402">
    <property type="protein sequence ID" value="QBI18989.1"/>
    <property type="molecule type" value="Genomic_DNA"/>
</dbReference>
<dbReference type="NCBIfam" id="NF008165">
    <property type="entry name" value="PRK10917.1-3"/>
    <property type="match status" value="1"/>
</dbReference>
<keyword evidence="6 15" id="KW-0347">Helicase</keyword>
<evidence type="ECO:0000256" key="1">
    <source>
        <dbReference type="ARBA" id="ARBA00007504"/>
    </source>
</evidence>
<dbReference type="InterPro" id="IPR011545">
    <property type="entry name" value="DEAD/DEAH_box_helicase_dom"/>
</dbReference>
<evidence type="ECO:0000256" key="12">
    <source>
        <dbReference type="ARBA" id="ARBA00034617"/>
    </source>
</evidence>
<keyword evidence="10 15" id="KW-0234">DNA repair</keyword>
<feature type="domain" description="Helicase C-terminal" evidence="18">
    <location>
        <begin position="554"/>
        <end position="715"/>
    </location>
</feature>
<feature type="domain" description="Helicase ATP-binding" evidence="17">
    <location>
        <begin position="360"/>
        <end position="530"/>
    </location>
</feature>
<keyword evidence="4 15" id="KW-0227">DNA damage</keyword>
<dbReference type="Pfam" id="PF19833">
    <property type="entry name" value="RecG_dom3_C"/>
    <property type="match status" value="1"/>
</dbReference>
<dbReference type="PROSITE" id="PS51192">
    <property type="entry name" value="HELICASE_ATP_BIND_1"/>
    <property type="match status" value="1"/>
</dbReference>
<dbReference type="PANTHER" id="PTHR47964:SF1">
    <property type="entry name" value="ATP-DEPENDENT DNA HELICASE HOMOLOG RECG, CHLOROPLASTIC"/>
    <property type="match status" value="1"/>
</dbReference>
<dbReference type="NCBIfam" id="NF008168">
    <property type="entry name" value="PRK10917.2-2"/>
    <property type="match status" value="1"/>
</dbReference>
<dbReference type="InterPro" id="IPR004609">
    <property type="entry name" value="ATP-dep_DNA_helicase_RecG"/>
</dbReference>
<dbReference type="InterPro" id="IPR001650">
    <property type="entry name" value="Helicase_C-like"/>
</dbReference>
<evidence type="ECO:0000256" key="2">
    <source>
        <dbReference type="ARBA" id="ARBA00017846"/>
    </source>
</evidence>
<evidence type="ECO:0000256" key="13">
    <source>
        <dbReference type="ARBA" id="ARBA00034808"/>
    </source>
</evidence>
<evidence type="ECO:0000256" key="7">
    <source>
        <dbReference type="ARBA" id="ARBA00022840"/>
    </source>
</evidence>
<keyword evidence="9 15" id="KW-0233">DNA recombination</keyword>
<evidence type="ECO:0000256" key="8">
    <source>
        <dbReference type="ARBA" id="ARBA00023125"/>
    </source>
</evidence>
<proteinExistence type="inferred from homology"/>
<dbReference type="InterPro" id="IPR014001">
    <property type="entry name" value="Helicase_ATP-bd"/>
</dbReference>
<keyword evidence="20" id="KW-1185">Reference proteome</keyword>
<dbReference type="EC" id="5.6.2.4" evidence="13 15"/>
<comment type="catalytic activity">
    <reaction evidence="12 15">
        <text>Couples ATP hydrolysis with the unwinding of duplex DNA by translocating in the 3'-5' direction.</text>
        <dbReference type="EC" id="5.6.2.4"/>
    </reaction>
</comment>
<comment type="catalytic activity">
    <reaction evidence="14 15">
        <text>ATP + H2O = ADP + phosphate + H(+)</text>
        <dbReference type="Rhea" id="RHEA:13065"/>
        <dbReference type="ChEBI" id="CHEBI:15377"/>
        <dbReference type="ChEBI" id="CHEBI:15378"/>
        <dbReference type="ChEBI" id="CHEBI:30616"/>
        <dbReference type="ChEBI" id="CHEBI:43474"/>
        <dbReference type="ChEBI" id="CHEBI:456216"/>
        <dbReference type="EC" id="5.6.2.4"/>
    </reaction>
</comment>
<protein>
    <recommendedName>
        <fullName evidence="2 15">ATP-dependent DNA helicase RecG</fullName>
        <ecNumber evidence="13 15">5.6.2.4</ecNumber>
    </recommendedName>
</protein>
<evidence type="ECO:0000256" key="6">
    <source>
        <dbReference type="ARBA" id="ARBA00022806"/>
    </source>
</evidence>
<dbReference type="PROSITE" id="PS51194">
    <property type="entry name" value="HELICASE_CTER"/>
    <property type="match status" value="1"/>
</dbReference>
<dbReference type="Pfam" id="PF00270">
    <property type="entry name" value="DEAD"/>
    <property type="match status" value="1"/>
</dbReference>
<evidence type="ECO:0000256" key="9">
    <source>
        <dbReference type="ARBA" id="ARBA00023172"/>
    </source>
</evidence>
<evidence type="ECO:0000256" key="4">
    <source>
        <dbReference type="ARBA" id="ARBA00022763"/>
    </source>
</evidence>
<dbReference type="Proteomes" id="UP000291469">
    <property type="component" value="Chromosome"/>
</dbReference>
<dbReference type="OrthoDB" id="9804325at2"/>
<dbReference type="GO" id="GO:0003677">
    <property type="term" value="F:DNA binding"/>
    <property type="evidence" value="ECO:0007669"/>
    <property type="project" value="UniProtKB-KW"/>
</dbReference>
<evidence type="ECO:0000259" key="17">
    <source>
        <dbReference type="PROSITE" id="PS51192"/>
    </source>
</evidence>
<dbReference type="GO" id="GO:0043138">
    <property type="term" value="F:3'-5' DNA helicase activity"/>
    <property type="evidence" value="ECO:0007669"/>
    <property type="project" value="UniProtKB-EC"/>
</dbReference>
<comment type="function">
    <text evidence="15">Plays a critical role in recombination and DNA repair. Helps process Holliday junction intermediates to mature products by catalyzing branch migration. Has replication fork regression activity, unwinds stalled or blocked replication forks to make a HJ that can be resolved. Has a DNA unwinding activity characteristic of a DNA helicase with 3'-5' polarity.</text>
</comment>
<reference evidence="19 20" key="1">
    <citation type="submission" date="2019-01" db="EMBL/GenBank/DDBJ databases">
        <title>Egibacter rhizosphaerae EGI 80759T.</title>
        <authorList>
            <person name="Chen D.-D."/>
            <person name="Tian Y."/>
            <person name="Jiao J.-Y."/>
            <person name="Zhang X.-T."/>
            <person name="Zhang Y.-G."/>
            <person name="Zhang Y."/>
            <person name="Xiao M."/>
            <person name="Shu W.-S."/>
            <person name="Li W.-J."/>
        </authorList>
    </citation>
    <scope>NUCLEOTIDE SEQUENCE [LARGE SCALE GENOMIC DNA]</scope>
    <source>
        <strain evidence="19 20">EGI 80759</strain>
    </source>
</reference>
<dbReference type="Gene3D" id="2.40.50.140">
    <property type="entry name" value="Nucleic acid-binding proteins"/>
    <property type="match status" value="1"/>
</dbReference>
<accession>A0A411YCQ6</accession>
<keyword evidence="11" id="KW-0413">Isomerase</keyword>
<dbReference type="GO" id="GO:0016887">
    <property type="term" value="F:ATP hydrolysis activity"/>
    <property type="evidence" value="ECO:0007669"/>
    <property type="project" value="RHEA"/>
</dbReference>
<dbReference type="SUPFAM" id="SSF50249">
    <property type="entry name" value="Nucleic acid-binding proteins"/>
    <property type="match status" value="1"/>
</dbReference>
<dbReference type="NCBIfam" id="TIGR00643">
    <property type="entry name" value="recG"/>
    <property type="match status" value="1"/>
</dbReference>
<dbReference type="KEGG" id="erz:ER308_05140"/>
<dbReference type="InterPro" id="IPR027417">
    <property type="entry name" value="P-loop_NTPase"/>
</dbReference>
<name>A0A411YCQ6_9ACTN</name>
<feature type="compositionally biased region" description="Low complexity" evidence="16">
    <location>
        <begin position="66"/>
        <end position="75"/>
    </location>
</feature>
<evidence type="ECO:0000256" key="3">
    <source>
        <dbReference type="ARBA" id="ARBA00022741"/>
    </source>
</evidence>
<dbReference type="AlphaFoldDB" id="A0A411YCQ6"/>
<keyword evidence="7 15" id="KW-0067">ATP-binding</keyword>
<dbReference type="Gene3D" id="3.40.50.300">
    <property type="entry name" value="P-loop containing nucleotide triphosphate hydrolases"/>
    <property type="match status" value="2"/>
</dbReference>
<dbReference type="InterPro" id="IPR033454">
    <property type="entry name" value="RecG_wedge"/>
</dbReference>
<sequence length="782" mass="85214">MPPGRRGRSLAVLAGRASAAGRHGHRRGGNPGAYRAARILTTARAFRGPPRGGAYTAGVDARPSQSASGGADPASADPAWPWLAADLEEVPGIGARTAAALRRHLGVRAVRDLLEHYPYRGRYREVGPVASSQQTGVGQSVTIVGTIESWQTFDTRRSNLKLSKATLVEDGGSVVDVTFFNQRWRPRRHPPGTRVAVSGTLDEFRGRPQLKNPSLAELDGDEQPPDTRAAHPTYPATEALPTHRIAAAVNAVLDVLPPLPEHLPEELRARYGLPTLDGAVRGIHRPRDAAEAERARHRLVYDELLCLQLGLQQRRARLEAETRGLEQQPQRGGWADALLEALPFPPTNAQWLAFAELAGDLGSVKPMHRLLQGDVGSGKTLVAAWAMLTALDHGRQAALMAPTEVLAEQHLRTLDDLLAPLGVNLLVGPRVGLLTGSQSSRRRREVLAELHSGELDLVVGTHALLEPGVWFADLGVVVVDEQHRFGVEHRMRLRDKRVDEHAPDVLVMTATPIPRSLALTFYGDLDLAILDELPPGRQPIRTEVIHTASSRRKKLEAFVRERVSAGERCYVVCPLVEPSEALDGVKSATDEYRRLVEGPFADLDVGLLHGQLPTAEKDAVMDAFRAGDVQVLVATSVIEVGLDVPAATIMIIEDAHRFGLSQLHQLRGRVGRGGAQSWCVLMSEEADDNPRLRALASTRDGFELAETDLELRGEGSLFDTRQSGLPDLTIARLDTDRDVVRHARDDARLLAADDPTLERHPRLAAEVRRRYGDDALDALESG</sequence>
<evidence type="ECO:0000256" key="14">
    <source>
        <dbReference type="ARBA" id="ARBA00048988"/>
    </source>
</evidence>
<dbReference type="InterPro" id="IPR047112">
    <property type="entry name" value="RecG/Mfd"/>
</dbReference>
<keyword evidence="3 15" id="KW-0547">Nucleotide-binding</keyword>
<evidence type="ECO:0000256" key="15">
    <source>
        <dbReference type="RuleBase" id="RU363016"/>
    </source>
</evidence>
<dbReference type="SMART" id="SM00487">
    <property type="entry name" value="DEXDc"/>
    <property type="match status" value="1"/>
</dbReference>
<gene>
    <name evidence="19" type="primary">recG</name>
    <name evidence="19" type="ORF">ER308_05140</name>
</gene>
<keyword evidence="8" id="KW-0238">DNA-binding</keyword>
<evidence type="ECO:0000259" key="18">
    <source>
        <dbReference type="PROSITE" id="PS51194"/>
    </source>
</evidence>